<comment type="similarity">
    <text evidence="1">Belongs to the UPF0065 (bug) family.</text>
</comment>
<dbReference type="CDD" id="cd07012">
    <property type="entry name" value="PBP2_Bug_TTT"/>
    <property type="match status" value="1"/>
</dbReference>
<keyword evidence="4" id="KW-1185">Reference proteome</keyword>
<gene>
    <name evidence="3" type="ORF">H0A68_03785</name>
</gene>
<dbReference type="EMBL" id="JACCEW010000001">
    <property type="protein sequence ID" value="NYT35981.1"/>
    <property type="molecule type" value="Genomic_DNA"/>
</dbReference>
<dbReference type="PANTHER" id="PTHR42928:SF5">
    <property type="entry name" value="BLR1237 PROTEIN"/>
    <property type="match status" value="1"/>
</dbReference>
<dbReference type="SUPFAM" id="SSF53850">
    <property type="entry name" value="Periplasmic binding protein-like II"/>
    <property type="match status" value="1"/>
</dbReference>
<feature type="signal peptide" evidence="2">
    <location>
        <begin position="1"/>
        <end position="22"/>
    </location>
</feature>
<dbReference type="RefSeq" id="WP_167668829.1">
    <property type="nucleotide sequence ID" value="NZ_JACCEW010000001.1"/>
</dbReference>
<evidence type="ECO:0000313" key="4">
    <source>
        <dbReference type="Proteomes" id="UP000580517"/>
    </source>
</evidence>
<reference evidence="3 4" key="1">
    <citation type="submission" date="2020-07" db="EMBL/GenBank/DDBJ databases">
        <title>Taxonomic revisions and descriptions of new bacterial species based on genomic comparisons in the high-G+C-content subgroup of the family Alcaligenaceae.</title>
        <authorList>
            <person name="Szabo A."/>
            <person name="Felfoldi T."/>
        </authorList>
    </citation>
    <scope>NUCLEOTIDE SEQUENCE [LARGE SCALE GENOMIC DNA]</scope>
    <source>
        <strain evidence="3 4">DSM 25264</strain>
    </source>
</reference>
<accession>A0A853FBQ7</accession>
<sequence>MHRTLRSLALASAMALASTAGAASSYPDRPITIVVPVAPGGTVDMLARILAKGLSEQFGQPIVVENKAGASGTIGTRHVAEAKPDGYTLLAIANTFASVPEFLPNAGYDALQDFAPITQTCSIPMVLVTPPDSPQTTVQHFIDTAKNRAGQLTMGSSGLGSTGYIAAELFGNQAHVEFLHVYYKGNSKALLDVMSGQLDAMFDQVSTSGPNVKAGKLRALAVTTLKRSPMLPDVPTLDQAGLTGFQDETFNGLLAPAGTPDDVIAKLHTAVSKVLNTPAVRERLAQQGIEAMPSSSPQAFGSYLATSVEKYADIAATAQKN</sequence>
<proteinExistence type="inferred from homology"/>
<keyword evidence="2" id="KW-0732">Signal</keyword>
<dbReference type="Gene3D" id="3.40.190.150">
    <property type="entry name" value="Bordetella uptake gene, domain 1"/>
    <property type="match status" value="1"/>
</dbReference>
<evidence type="ECO:0000256" key="1">
    <source>
        <dbReference type="ARBA" id="ARBA00006987"/>
    </source>
</evidence>
<dbReference type="InterPro" id="IPR005064">
    <property type="entry name" value="BUG"/>
</dbReference>
<dbReference type="InterPro" id="IPR042100">
    <property type="entry name" value="Bug_dom1"/>
</dbReference>
<dbReference type="Proteomes" id="UP000580517">
    <property type="component" value="Unassembled WGS sequence"/>
</dbReference>
<dbReference type="AlphaFoldDB" id="A0A853FBQ7"/>
<dbReference type="Pfam" id="PF03401">
    <property type="entry name" value="TctC"/>
    <property type="match status" value="1"/>
</dbReference>
<comment type="caution">
    <text evidence="3">The sequence shown here is derived from an EMBL/GenBank/DDBJ whole genome shotgun (WGS) entry which is preliminary data.</text>
</comment>
<protein>
    <submittedName>
        <fullName evidence="3">Tripartite tricarboxylate transporter substrate binding protein</fullName>
    </submittedName>
</protein>
<dbReference type="Gene3D" id="3.40.190.10">
    <property type="entry name" value="Periplasmic binding protein-like II"/>
    <property type="match status" value="1"/>
</dbReference>
<name>A0A853FBQ7_9BURK</name>
<organism evidence="3 4">
    <name type="scientific">Allopusillimonas soli</name>
    <dbReference type="NCBI Taxonomy" id="659016"/>
    <lineage>
        <taxon>Bacteria</taxon>
        <taxon>Pseudomonadati</taxon>
        <taxon>Pseudomonadota</taxon>
        <taxon>Betaproteobacteria</taxon>
        <taxon>Burkholderiales</taxon>
        <taxon>Alcaligenaceae</taxon>
        <taxon>Allopusillimonas</taxon>
    </lineage>
</organism>
<dbReference type="PIRSF" id="PIRSF017082">
    <property type="entry name" value="YflP"/>
    <property type="match status" value="1"/>
</dbReference>
<evidence type="ECO:0000256" key="2">
    <source>
        <dbReference type="SAM" id="SignalP"/>
    </source>
</evidence>
<feature type="chain" id="PRO_5032588223" evidence="2">
    <location>
        <begin position="23"/>
        <end position="321"/>
    </location>
</feature>
<evidence type="ECO:0000313" key="3">
    <source>
        <dbReference type="EMBL" id="NYT35981.1"/>
    </source>
</evidence>
<dbReference type="PANTHER" id="PTHR42928">
    <property type="entry name" value="TRICARBOXYLATE-BINDING PROTEIN"/>
    <property type="match status" value="1"/>
</dbReference>